<evidence type="ECO:0000313" key="2">
    <source>
        <dbReference type="EMBL" id="KAL0361100.1"/>
    </source>
</evidence>
<gene>
    <name evidence="2" type="ORF">Sradi_3794500</name>
</gene>
<reference evidence="2" key="2">
    <citation type="journal article" date="2024" name="Plant">
        <title>Genomic evolution and insights into agronomic trait innovations of Sesamum species.</title>
        <authorList>
            <person name="Miao H."/>
            <person name="Wang L."/>
            <person name="Qu L."/>
            <person name="Liu H."/>
            <person name="Sun Y."/>
            <person name="Le M."/>
            <person name="Wang Q."/>
            <person name="Wei S."/>
            <person name="Zheng Y."/>
            <person name="Lin W."/>
            <person name="Duan Y."/>
            <person name="Cao H."/>
            <person name="Xiong S."/>
            <person name="Wang X."/>
            <person name="Wei L."/>
            <person name="Li C."/>
            <person name="Ma Q."/>
            <person name="Ju M."/>
            <person name="Zhao R."/>
            <person name="Li G."/>
            <person name="Mu C."/>
            <person name="Tian Q."/>
            <person name="Mei H."/>
            <person name="Zhang T."/>
            <person name="Gao T."/>
            <person name="Zhang H."/>
        </authorList>
    </citation>
    <scope>NUCLEOTIDE SEQUENCE</scope>
    <source>
        <strain evidence="2">G02</strain>
    </source>
</reference>
<protein>
    <submittedName>
        <fullName evidence="2">Uncharacterized protein</fullName>
    </submittedName>
</protein>
<accession>A0AAW2PZU1</accession>
<evidence type="ECO:0000256" key="1">
    <source>
        <dbReference type="SAM" id="MobiDB-lite"/>
    </source>
</evidence>
<organism evidence="2">
    <name type="scientific">Sesamum radiatum</name>
    <name type="common">Black benniseed</name>
    <dbReference type="NCBI Taxonomy" id="300843"/>
    <lineage>
        <taxon>Eukaryota</taxon>
        <taxon>Viridiplantae</taxon>
        <taxon>Streptophyta</taxon>
        <taxon>Embryophyta</taxon>
        <taxon>Tracheophyta</taxon>
        <taxon>Spermatophyta</taxon>
        <taxon>Magnoliopsida</taxon>
        <taxon>eudicotyledons</taxon>
        <taxon>Gunneridae</taxon>
        <taxon>Pentapetalae</taxon>
        <taxon>asterids</taxon>
        <taxon>lamiids</taxon>
        <taxon>Lamiales</taxon>
        <taxon>Pedaliaceae</taxon>
        <taxon>Sesamum</taxon>
    </lineage>
</organism>
<feature type="region of interest" description="Disordered" evidence="1">
    <location>
        <begin position="1"/>
        <end position="35"/>
    </location>
</feature>
<name>A0AAW2PZU1_SESRA</name>
<reference evidence="2" key="1">
    <citation type="submission" date="2020-06" db="EMBL/GenBank/DDBJ databases">
        <authorList>
            <person name="Li T."/>
            <person name="Hu X."/>
            <person name="Zhang T."/>
            <person name="Song X."/>
            <person name="Zhang H."/>
            <person name="Dai N."/>
            <person name="Sheng W."/>
            <person name="Hou X."/>
            <person name="Wei L."/>
        </authorList>
    </citation>
    <scope>NUCLEOTIDE SEQUENCE</scope>
    <source>
        <strain evidence="2">G02</strain>
        <tissue evidence="2">Leaf</tissue>
    </source>
</reference>
<dbReference type="AlphaFoldDB" id="A0AAW2PZU1"/>
<proteinExistence type="predicted"/>
<comment type="caution">
    <text evidence="2">The sequence shown here is derived from an EMBL/GenBank/DDBJ whole genome shotgun (WGS) entry which is preliminary data.</text>
</comment>
<dbReference type="EMBL" id="JACGWJ010000016">
    <property type="protein sequence ID" value="KAL0361100.1"/>
    <property type="molecule type" value="Genomic_DNA"/>
</dbReference>
<sequence length="98" mass="10703">MTTRKKTAQPFSGVTQVAGRRRSQHARPSAFSMQRARDLLEQRPAAIARPCDCASSLRTASLLQPSDQAITRASFKQAIATSDLDPQASDFINQQASQ</sequence>